<reference evidence="4" key="1">
    <citation type="journal article" date="2020" name="Genome Biol.">
        <title>Gamete binning: chromosome-level and haplotype-resolved genome assembly enabled by high-throughput single-cell sequencing of gamete genomes.</title>
        <authorList>
            <person name="Campoy J.A."/>
            <person name="Sun H."/>
            <person name="Goel M."/>
            <person name="Jiao W.-B."/>
            <person name="Folz-Donahue K."/>
            <person name="Wang N."/>
            <person name="Rubio M."/>
            <person name="Liu C."/>
            <person name="Kukat C."/>
            <person name="Ruiz D."/>
            <person name="Huettel B."/>
            <person name="Schneeberger K."/>
        </authorList>
    </citation>
    <scope>NUCLEOTIDE SEQUENCE [LARGE SCALE GENOMIC DNA]</scope>
    <source>
        <strain evidence="4">cv. Rojo Pasion</strain>
    </source>
</reference>
<dbReference type="EMBL" id="CAEKKB010000001">
    <property type="protein sequence ID" value="CAB4294128.1"/>
    <property type="molecule type" value="Genomic_DNA"/>
</dbReference>
<keyword evidence="4" id="KW-1185">Reference proteome</keyword>
<sequence length="88" mass="9960">MLPLRLLNSELDVAIPVLGCLFSIVFSDLLWGETQRTDLGWERTGRTNLGVFSINPEHNNSLVGIVKPTSQTKQNKRTIDYLILISYE</sequence>
<dbReference type="EMBL" id="CAEKDK010000001">
    <property type="protein sequence ID" value="CAB4263084.1"/>
    <property type="molecule type" value="Genomic_DNA"/>
</dbReference>
<evidence type="ECO:0000313" key="1">
    <source>
        <dbReference type="EMBL" id="CAB4263084.1"/>
    </source>
</evidence>
<evidence type="ECO:0000313" key="3">
    <source>
        <dbReference type="Proteomes" id="UP000507222"/>
    </source>
</evidence>
<reference evidence="2 3" key="2">
    <citation type="submission" date="2020-05" db="EMBL/GenBank/DDBJ databases">
        <authorList>
            <person name="Campoy J."/>
            <person name="Schneeberger K."/>
            <person name="Spophaly S."/>
        </authorList>
    </citation>
    <scope>NUCLEOTIDE SEQUENCE [LARGE SCALE GENOMIC DNA]</scope>
    <source>
        <strain evidence="2">PruArmRojPasFocal</strain>
    </source>
</reference>
<evidence type="ECO:0000313" key="2">
    <source>
        <dbReference type="EMBL" id="CAB4294128.1"/>
    </source>
</evidence>
<dbReference type="Proteomes" id="UP000507245">
    <property type="component" value="Unassembled WGS sequence"/>
</dbReference>
<accession>A0A6J5W7B6</accession>
<dbReference type="AlphaFoldDB" id="A0A6J5W7B6"/>
<proteinExistence type="predicted"/>
<organism evidence="2 4">
    <name type="scientific">Prunus armeniaca</name>
    <name type="common">Apricot</name>
    <name type="synonym">Armeniaca vulgaris</name>
    <dbReference type="NCBI Taxonomy" id="36596"/>
    <lineage>
        <taxon>Eukaryota</taxon>
        <taxon>Viridiplantae</taxon>
        <taxon>Streptophyta</taxon>
        <taxon>Embryophyta</taxon>
        <taxon>Tracheophyta</taxon>
        <taxon>Spermatophyta</taxon>
        <taxon>Magnoliopsida</taxon>
        <taxon>eudicotyledons</taxon>
        <taxon>Gunneridae</taxon>
        <taxon>Pentapetalae</taxon>
        <taxon>rosids</taxon>
        <taxon>fabids</taxon>
        <taxon>Rosales</taxon>
        <taxon>Rosaceae</taxon>
        <taxon>Amygdaloideae</taxon>
        <taxon>Amygdaleae</taxon>
        <taxon>Prunus</taxon>
    </lineage>
</organism>
<evidence type="ECO:0000313" key="4">
    <source>
        <dbReference type="Proteomes" id="UP000507245"/>
    </source>
</evidence>
<gene>
    <name evidence="1" type="ORF">CURHAP_LOCUS2743</name>
    <name evidence="2" type="ORF">ORAREDHAP_LOCUS4069</name>
</gene>
<protein>
    <submittedName>
        <fullName evidence="2">Uncharacterized protein</fullName>
    </submittedName>
</protein>
<dbReference type="OrthoDB" id="10502363at2759"/>
<name>A0A6J5W7B6_PRUAR</name>
<dbReference type="Proteomes" id="UP000507222">
    <property type="component" value="Unassembled WGS sequence"/>
</dbReference>